<dbReference type="PANTHER" id="PTHR37928">
    <property type="entry name" value="CFEM DOMAIN PROTEIN (AFU_ORTHOLOGUE AFUA_6G14090)"/>
    <property type="match status" value="1"/>
</dbReference>
<evidence type="ECO:0000256" key="2">
    <source>
        <dbReference type="ARBA" id="ARBA00004613"/>
    </source>
</evidence>
<proteinExistence type="inferred from homology"/>
<dbReference type="GO" id="GO:0005576">
    <property type="term" value="C:extracellular region"/>
    <property type="evidence" value="ECO:0007669"/>
    <property type="project" value="UniProtKB-SubCell"/>
</dbReference>
<keyword evidence="5" id="KW-0964">Secreted</keyword>
<evidence type="ECO:0000256" key="6">
    <source>
        <dbReference type="ARBA" id="ARBA00022617"/>
    </source>
</evidence>
<keyword evidence="11" id="KW-1015">Disulfide bond</keyword>
<evidence type="ECO:0000256" key="4">
    <source>
        <dbReference type="ARBA" id="ARBA00022475"/>
    </source>
</evidence>
<keyword evidence="17" id="KW-1185">Reference proteome</keyword>
<dbReference type="OrthoDB" id="2505767at2759"/>
<evidence type="ECO:0000256" key="1">
    <source>
        <dbReference type="ARBA" id="ARBA00004609"/>
    </source>
</evidence>
<dbReference type="Proteomes" id="UP000886653">
    <property type="component" value="Unassembled WGS sequence"/>
</dbReference>
<keyword evidence="13" id="KW-0449">Lipoprotein</keyword>
<keyword evidence="9" id="KW-0408">Iron</keyword>
<name>A0A9P6TBN5_9BASI</name>
<evidence type="ECO:0000313" key="17">
    <source>
        <dbReference type="Proteomes" id="UP000886653"/>
    </source>
</evidence>
<keyword evidence="12" id="KW-0325">Glycoprotein</keyword>
<evidence type="ECO:0000256" key="13">
    <source>
        <dbReference type="ARBA" id="ARBA00023288"/>
    </source>
</evidence>
<evidence type="ECO:0000313" key="16">
    <source>
        <dbReference type="EMBL" id="KAG0146452.1"/>
    </source>
</evidence>
<evidence type="ECO:0000256" key="3">
    <source>
        <dbReference type="ARBA" id="ARBA00010031"/>
    </source>
</evidence>
<dbReference type="GO" id="GO:0005886">
    <property type="term" value="C:plasma membrane"/>
    <property type="evidence" value="ECO:0007669"/>
    <property type="project" value="UniProtKB-SubCell"/>
</dbReference>
<sequence length="161" mass="16200">MLFFYTCLSLSSLFFSFTLGLGLDKRQDLSGLPTCSQTCLVSSLTTSNGGCSQTDFSCLCKSAPFLKASTSCYSSVCSTSDAATATAWGVKTCASIGIDVAASNVVNATSVNNTTANTTASTNTTSSTAATGAKSAGSTVSIPSITSLALLFAMLIGSLVA</sequence>
<dbReference type="SMART" id="SM00747">
    <property type="entry name" value="CFEM"/>
    <property type="match status" value="1"/>
</dbReference>
<evidence type="ECO:0000256" key="9">
    <source>
        <dbReference type="ARBA" id="ARBA00023004"/>
    </source>
</evidence>
<keyword evidence="10" id="KW-0472">Membrane</keyword>
<dbReference type="GO" id="GO:0046872">
    <property type="term" value="F:metal ion binding"/>
    <property type="evidence" value="ECO:0007669"/>
    <property type="project" value="UniProtKB-KW"/>
</dbReference>
<dbReference type="AlphaFoldDB" id="A0A9P6TBN5"/>
<comment type="caution">
    <text evidence="16">The sequence shown here is derived from an EMBL/GenBank/DDBJ whole genome shotgun (WGS) entry which is preliminary data.</text>
</comment>
<evidence type="ECO:0000256" key="12">
    <source>
        <dbReference type="ARBA" id="ARBA00023180"/>
    </source>
</evidence>
<comment type="subcellular location">
    <subcellularLocation>
        <location evidence="1">Cell membrane</location>
        <topology evidence="1">Lipid-anchor</topology>
        <topology evidence="1">GPI-anchor</topology>
    </subcellularLocation>
    <subcellularLocation>
        <location evidence="2">Secreted</location>
    </subcellularLocation>
</comment>
<dbReference type="Pfam" id="PF05730">
    <property type="entry name" value="CFEM"/>
    <property type="match status" value="1"/>
</dbReference>
<organism evidence="16 17">
    <name type="scientific">Cronartium quercuum f. sp. fusiforme G11</name>
    <dbReference type="NCBI Taxonomy" id="708437"/>
    <lineage>
        <taxon>Eukaryota</taxon>
        <taxon>Fungi</taxon>
        <taxon>Dikarya</taxon>
        <taxon>Basidiomycota</taxon>
        <taxon>Pucciniomycotina</taxon>
        <taxon>Pucciniomycetes</taxon>
        <taxon>Pucciniales</taxon>
        <taxon>Coleosporiaceae</taxon>
        <taxon>Cronartium</taxon>
    </lineage>
</organism>
<evidence type="ECO:0000256" key="8">
    <source>
        <dbReference type="ARBA" id="ARBA00022729"/>
    </source>
</evidence>
<evidence type="ECO:0000256" key="5">
    <source>
        <dbReference type="ARBA" id="ARBA00022525"/>
    </source>
</evidence>
<feature type="domain" description="CFEM" evidence="15">
    <location>
        <begin position="8"/>
        <end position="120"/>
    </location>
</feature>
<evidence type="ECO:0000256" key="7">
    <source>
        <dbReference type="ARBA" id="ARBA00022723"/>
    </source>
</evidence>
<dbReference type="PANTHER" id="PTHR37928:SF2">
    <property type="entry name" value="GPI ANCHORED CFEM DOMAIN PROTEIN (AFU_ORTHOLOGUE AFUA_6G10580)"/>
    <property type="match status" value="1"/>
</dbReference>
<feature type="chain" id="PRO_5040279716" description="CFEM domain-containing protein" evidence="14">
    <location>
        <begin position="23"/>
        <end position="161"/>
    </location>
</feature>
<dbReference type="InterPro" id="IPR008427">
    <property type="entry name" value="Extracellular_membr_CFEM_dom"/>
</dbReference>
<dbReference type="InterPro" id="IPR051735">
    <property type="entry name" value="CFEM_domain"/>
</dbReference>
<reference evidence="16" key="1">
    <citation type="submission" date="2013-11" db="EMBL/GenBank/DDBJ databases">
        <title>Genome sequence of the fusiform rust pathogen reveals effectors for host alternation and coevolution with pine.</title>
        <authorList>
            <consortium name="DOE Joint Genome Institute"/>
            <person name="Smith K."/>
            <person name="Pendleton A."/>
            <person name="Kubisiak T."/>
            <person name="Anderson C."/>
            <person name="Salamov A."/>
            <person name="Aerts A."/>
            <person name="Riley R."/>
            <person name="Clum A."/>
            <person name="Lindquist E."/>
            <person name="Ence D."/>
            <person name="Campbell M."/>
            <person name="Kronenberg Z."/>
            <person name="Feau N."/>
            <person name="Dhillon B."/>
            <person name="Hamelin R."/>
            <person name="Burleigh J."/>
            <person name="Smith J."/>
            <person name="Yandell M."/>
            <person name="Nelson C."/>
            <person name="Grigoriev I."/>
            <person name="Davis J."/>
        </authorList>
    </citation>
    <scope>NUCLEOTIDE SEQUENCE</scope>
    <source>
        <strain evidence="16">G11</strain>
    </source>
</reference>
<evidence type="ECO:0000256" key="10">
    <source>
        <dbReference type="ARBA" id="ARBA00023136"/>
    </source>
</evidence>
<evidence type="ECO:0000259" key="15">
    <source>
        <dbReference type="PROSITE" id="PS52012"/>
    </source>
</evidence>
<feature type="signal peptide" evidence="14">
    <location>
        <begin position="1"/>
        <end position="22"/>
    </location>
</feature>
<protein>
    <recommendedName>
        <fullName evidence="15">CFEM domain-containing protein</fullName>
    </recommendedName>
</protein>
<evidence type="ECO:0000256" key="14">
    <source>
        <dbReference type="SAM" id="SignalP"/>
    </source>
</evidence>
<keyword evidence="4" id="KW-1003">Cell membrane</keyword>
<dbReference type="PROSITE" id="PS52012">
    <property type="entry name" value="CFEM"/>
    <property type="match status" value="1"/>
</dbReference>
<keyword evidence="6" id="KW-0349">Heme</keyword>
<gene>
    <name evidence="16" type="ORF">CROQUDRAFT_92589</name>
</gene>
<keyword evidence="7" id="KW-0479">Metal-binding</keyword>
<accession>A0A9P6TBN5</accession>
<keyword evidence="8 14" id="KW-0732">Signal</keyword>
<evidence type="ECO:0000256" key="11">
    <source>
        <dbReference type="ARBA" id="ARBA00023157"/>
    </source>
</evidence>
<dbReference type="EMBL" id="MU167260">
    <property type="protein sequence ID" value="KAG0146452.1"/>
    <property type="molecule type" value="Genomic_DNA"/>
</dbReference>
<comment type="similarity">
    <text evidence="3">Belongs to the RBT5 family.</text>
</comment>